<dbReference type="Gene3D" id="3.10.450.50">
    <property type="match status" value="1"/>
</dbReference>
<name>A0A2K8YTA0_9BACT</name>
<gene>
    <name evidence="2" type="ORF">CWM47_02635</name>
</gene>
<feature type="domain" description="SnoaL-like" evidence="1">
    <location>
        <begin position="13"/>
        <end position="111"/>
    </location>
</feature>
<sequence>MDTQLLNTLQQTHLAVWNEKDRTTRDALMQTIYADDIKMYDKAFILSGSAAVSDFIDTLFAGDANFTFTIAKPMESTQHGARLYWEIRTGPQPNVLTGMDFFVVEKEKVAHLFVFMDAQ</sequence>
<evidence type="ECO:0000313" key="3">
    <source>
        <dbReference type="Proteomes" id="UP000232883"/>
    </source>
</evidence>
<dbReference type="InterPro" id="IPR037401">
    <property type="entry name" value="SnoaL-like"/>
</dbReference>
<dbReference type="OrthoDB" id="2613830at2"/>
<dbReference type="InterPro" id="IPR032710">
    <property type="entry name" value="NTF2-like_dom_sf"/>
</dbReference>
<evidence type="ECO:0000313" key="2">
    <source>
        <dbReference type="EMBL" id="AUD00808.1"/>
    </source>
</evidence>
<proteinExistence type="predicted"/>
<keyword evidence="3" id="KW-1185">Reference proteome</keyword>
<organism evidence="2 3">
    <name type="scientific">Spirosoma pollinicola</name>
    <dbReference type="NCBI Taxonomy" id="2057025"/>
    <lineage>
        <taxon>Bacteria</taxon>
        <taxon>Pseudomonadati</taxon>
        <taxon>Bacteroidota</taxon>
        <taxon>Cytophagia</taxon>
        <taxon>Cytophagales</taxon>
        <taxon>Cytophagaceae</taxon>
        <taxon>Spirosoma</taxon>
    </lineage>
</organism>
<dbReference type="RefSeq" id="WP_100986231.1">
    <property type="nucleotide sequence ID" value="NZ_CP025096.1"/>
</dbReference>
<dbReference type="Pfam" id="PF12680">
    <property type="entry name" value="SnoaL_2"/>
    <property type="match status" value="1"/>
</dbReference>
<evidence type="ECO:0000259" key="1">
    <source>
        <dbReference type="Pfam" id="PF12680"/>
    </source>
</evidence>
<accession>A0A2K8YTA0</accession>
<dbReference type="KEGG" id="spir:CWM47_02635"/>
<dbReference type="SUPFAM" id="SSF54427">
    <property type="entry name" value="NTF2-like"/>
    <property type="match status" value="1"/>
</dbReference>
<reference evidence="2 3" key="1">
    <citation type="submission" date="2017-11" db="EMBL/GenBank/DDBJ databases">
        <title>Taxonomic description and genome sequences of Spirosoma HA7 sp. nov., isolated from pollen microhabitat of Corylus avellana.</title>
        <authorList>
            <person name="Ambika Manirajan B."/>
            <person name="Suarez C."/>
            <person name="Ratering S."/>
            <person name="Geissler-Plaum R."/>
            <person name="Cardinale M."/>
            <person name="Sylvia S."/>
        </authorList>
    </citation>
    <scope>NUCLEOTIDE SEQUENCE [LARGE SCALE GENOMIC DNA]</scope>
    <source>
        <strain evidence="2 3">HA7</strain>
    </source>
</reference>
<dbReference type="Proteomes" id="UP000232883">
    <property type="component" value="Chromosome"/>
</dbReference>
<dbReference type="EMBL" id="CP025096">
    <property type="protein sequence ID" value="AUD00808.1"/>
    <property type="molecule type" value="Genomic_DNA"/>
</dbReference>
<protein>
    <submittedName>
        <fullName evidence="2">Glyoxalase</fullName>
    </submittedName>
</protein>
<dbReference type="AlphaFoldDB" id="A0A2K8YTA0"/>